<organism evidence="1">
    <name type="scientific">Anguilla anguilla</name>
    <name type="common">European freshwater eel</name>
    <name type="synonym">Muraena anguilla</name>
    <dbReference type="NCBI Taxonomy" id="7936"/>
    <lineage>
        <taxon>Eukaryota</taxon>
        <taxon>Metazoa</taxon>
        <taxon>Chordata</taxon>
        <taxon>Craniata</taxon>
        <taxon>Vertebrata</taxon>
        <taxon>Euteleostomi</taxon>
        <taxon>Actinopterygii</taxon>
        <taxon>Neopterygii</taxon>
        <taxon>Teleostei</taxon>
        <taxon>Anguilliformes</taxon>
        <taxon>Anguillidae</taxon>
        <taxon>Anguilla</taxon>
    </lineage>
</organism>
<reference evidence="1" key="1">
    <citation type="submission" date="2014-11" db="EMBL/GenBank/DDBJ databases">
        <authorList>
            <person name="Amaro Gonzalez C."/>
        </authorList>
    </citation>
    <scope>NUCLEOTIDE SEQUENCE</scope>
</reference>
<dbReference type="PANTHER" id="PTHR10338:SF119">
    <property type="entry name" value="INTER-ALPHA-TRYPSIN INHIBITOR HEAVY CHAIN H4"/>
    <property type="match status" value="1"/>
</dbReference>
<reference evidence="1" key="2">
    <citation type="journal article" date="2015" name="Fish Shellfish Immunol.">
        <title>Early steps in the European eel (Anguilla anguilla)-Vibrio vulnificus interaction in the gills: Role of the RtxA13 toxin.</title>
        <authorList>
            <person name="Callol A."/>
            <person name="Pajuelo D."/>
            <person name="Ebbesson L."/>
            <person name="Teles M."/>
            <person name="MacKenzie S."/>
            <person name="Amaro C."/>
        </authorList>
    </citation>
    <scope>NUCLEOTIDE SEQUENCE</scope>
</reference>
<sequence length="54" mass="6439">MAAHSKVTFELTYEELLKRRLGQYELLIKARPTQVVKDFKIEVRVFEQQRASRS</sequence>
<proteinExistence type="predicted"/>
<evidence type="ECO:0000313" key="1">
    <source>
        <dbReference type="EMBL" id="JAH26083.1"/>
    </source>
</evidence>
<dbReference type="PANTHER" id="PTHR10338">
    <property type="entry name" value="INTER-ALPHA-TRYPSIN INHIBITOR HEAVY CHAIN FAMILY MEMBER"/>
    <property type="match status" value="1"/>
</dbReference>
<dbReference type="AlphaFoldDB" id="A0A0E9RCK8"/>
<name>A0A0E9RCK8_ANGAN</name>
<protein>
    <submittedName>
        <fullName evidence="1">Uncharacterized protein</fullName>
    </submittedName>
</protein>
<accession>A0A0E9RCK8</accession>
<dbReference type="InterPro" id="IPR050934">
    <property type="entry name" value="ITIH"/>
</dbReference>
<dbReference type="EMBL" id="GBXM01082494">
    <property type="protein sequence ID" value="JAH26083.1"/>
    <property type="molecule type" value="Transcribed_RNA"/>
</dbReference>